<dbReference type="EMBL" id="FOQH01000002">
    <property type="protein sequence ID" value="SFH80362.1"/>
    <property type="molecule type" value="Genomic_DNA"/>
</dbReference>
<name>A0A1I3D0W5_9RHOB</name>
<gene>
    <name evidence="2" type="ORF">SAMN05216258_102322</name>
</gene>
<sequence>MGRWFGIIMGAIALALAAWSGWWWFGSTAQQDAVEGWLAERRADGWQAEAQVSVAGYPNRFDMTAEGLRLSDPEAGWAWAAPTFRTYMLSYQPHRVIAEWPGVHRVSVPGETVEIEAGQLRASAAFVPDTRLELTRGIVEMHDLTMVSGLGWTAGIADGQLSVRASEEERGRANAYDGVLSIKGLLPPDAWRAALGARLARELPERVEEATLVATAVFRQPLDRLAVESGSVRPETLWIRPSAIRWGPLSAEASGRLEVDEAGVPEGTLDLKVSNWKRLLEAAVAAGAVPEDLAGAVQAGLQLMSNLTSDGKGLEAPLRFAGGNVFLGPIPLGEAPRF</sequence>
<dbReference type="STRING" id="1114924.SAMN05216258_102322"/>
<organism evidence="2 3">
    <name type="scientific">Albimonas pacifica</name>
    <dbReference type="NCBI Taxonomy" id="1114924"/>
    <lineage>
        <taxon>Bacteria</taxon>
        <taxon>Pseudomonadati</taxon>
        <taxon>Pseudomonadota</taxon>
        <taxon>Alphaproteobacteria</taxon>
        <taxon>Rhodobacterales</taxon>
        <taxon>Paracoccaceae</taxon>
        <taxon>Albimonas</taxon>
    </lineage>
</organism>
<dbReference type="Proteomes" id="UP000199377">
    <property type="component" value="Unassembled WGS sequence"/>
</dbReference>
<protein>
    <recommendedName>
        <fullName evidence="4">DUF2125 domain-containing protein</fullName>
    </recommendedName>
</protein>
<dbReference type="InterPro" id="IPR018666">
    <property type="entry name" value="DUF2125"/>
</dbReference>
<keyword evidence="1" id="KW-0812">Transmembrane</keyword>
<keyword evidence="1" id="KW-1133">Transmembrane helix</keyword>
<evidence type="ECO:0000313" key="2">
    <source>
        <dbReference type="EMBL" id="SFH80362.1"/>
    </source>
</evidence>
<keyword evidence="1" id="KW-0472">Membrane</keyword>
<dbReference type="Pfam" id="PF09898">
    <property type="entry name" value="DUF2125"/>
    <property type="match status" value="1"/>
</dbReference>
<feature type="transmembrane region" description="Helical" evidence="1">
    <location>
        <begin position="7"/>
        <end position="25"/>
    </location>
</feature>
<dbReference type="AlphaFoldDB" id="A0A1I3D0W5"/>
<dbReference type="RefSeq" id="WP_177236141.1">
    <property type="nucleotide sequence ID" value="NZ_FOQH01000002.1"/>
</dbReference>
<accession>A0A1I3D0W5</accession>
<proteinExistence type="predicted"/>
<evidence type="ECO:0008006" key="4">
    <source>
        <dbReference type="Google" id="ProtNLM"/>
    </source>
</evidence>
<reference evidence="2 3" key="1">
    <citation type="submission" date="2016-10" db="EMBL/GenBank/DDBJ databases">
        <authorList>
            <person name="de Groot N.N."/>
        </authorList>
    </citation>
    <scope>NUCLEOTIDE SEQUENCE [LARGE SCALE GENOMIC DNA]</scope>
    <source>
        <strain evidence="2 3">CGMCC 1.11030</strain>
    </source>
</reference>
<keyword evidence="3" id="KW-1185">Reference proteome</keyword>
<evidence type="ECO:0000256" key="1">
    <source>
        <dbReference type="SAM" id="Phobius"/>
    </source>
</evidence>
<evidence type="ECO:0000313" key="3">
    <source>
        <dbReference type="Proteomes" id="UP000199377"/>
    </source>
</evidence>